<feature type="binding site" evidence="10">
    <location>
        <position position="30"/>
    </location>
    <ligand>
        <name>ATP</name>
        <dbReference type="ChEBI" id="CHEBI:30616"/>
    </ligand>
</feature>
<keyword evidence="5 10" id="KW-0067">ATP-binding</keyword>
<evidence type="ECO:0000313" key="13">
    <source>
        <dbReference type="EMBL" id="HEH34915.1"/>
    </source>
</evidence>
<dbReference type="InterPro" id="IPR011545">
    <property type="entry name" value="DEAD/DEAH_box_helicase_dom"/>
</dbReference>
<keyword evidence="6 10" id="KW-0238">DNA-binding</keyword>
<dbReference type="InterPro" id="IPR048772">
    <property type="entry name" value="Hel308-like_dom4"/>
</dbReference>
<dbReference type="GO" id="GO:0016818">
    <property type="term" value="F:hydrolase activity, acting on acid anhydrides, in phosphorus-containing anhydrides"/>
    <property type="evidence" value="ECO:0007669"/>
    <property type="project" value="UniProtKB-UniRule"/>
</dbReference>
<dbReference type="InterPro" id="IPR036390">
    <property type="entry name" value="WH_DNA-bd_sf"/>
</dbReference>
<dbReference type="InterPro" id="IPR022965">
    <property type="entry name" value="Helicase_Hel308"/>
</dbReference>
<dbReference type="Pfam" id="PF00271">
    <property type="entry name" value="Helicase_C"/>
    <property type="match status" value="1"/>
</dbReference>
<dbReference type="GO" id="GO:0003677">
    <property type="term" value="F:DNA binding"/>
    <property type="evidence" value="ECO:0007669"/>
    <property type="project" value="UniProtKB-UniRule"/>
</dbReference>
<comment type="function">
    <text evidence="10">DNA-dependent ATPase and 3'-5' DNA helicase that may be involved in repair of stalled replication forks.</text>
</comment>
<dbReference type="Pfam" id="PF14520">
    <property type="entry name" value="HHH_5"/>
    <property type="match status" value="1"/>
</dbReference>
<keyword evidence="7 10" id="KW-0234">DNA repair</keyword>
<dbReference type="InterPro" id="IPR014001">
    <property type="entry name" value="Helicase_ATP-bd"/>
</dbReference>
<dbReference type="GO" id="GO:0006281">
    <property type="term" value="P:DNA repair"/>
    <property type="evidence" value="ECO:0007669"/>
    <property type="project" value="UniProtKB-UniRule"/>
</dbReference>
<dbReference type="Pfam" id="PF00270">
    <property type="entry name" value="DEAD"/>
    <property type="match status" value="1"/>
</dbReference>
<reference evidence="13" key="1">
    <citation type="journal article" date="2020" name="mSystems">
        <title>Genome- and Community-Level Interaction Insights into Carbon Utilization and Element Cycling Functions of Hydrothermarchaeota in Hydrothermal Sediment.</title>
        <authorList>
            <person name="Zhou Z."/>
            <person name="Liu Y."/>
            <person name="Xu W."/>
            <person name="Pan J."/>
            <person name="Luo Z.H."/>
            <person name="Li M."/>
        </authorList>
    </citation>
    <scope>NUCLEOTIDE SEQUENCE [LARGE SCALE GENOMIC DNA]</scope>
    <source>
        <strain evidence="13">SpSt-26</strain>
    </source>
</reference>
<dbReference type="SUPFAM" id="SSF52540">
    <property type="entry name" value="P-loop containing nucleoside triphosphate hydrolases"/>
    <property type="match status" value="2"/>
</dbReference>
<dbReference type="HAMAP" id="MF_00442">
    <property type="entry name" value="Helicase_Hel308"/>
    <property type="match status" value="1"/>
</dbReference>
<dbReference type="SUPFAM" id="SSF158702">
    <property type="entry name" value="Sec63 N-terminal domain-like"/>
    <property type="match status" value="1"/>
</dbReference>
<dbReference type="Pfam" id="PF21280">
    <property type="entry name" value="Helicase_dom4_arc"/>
    <property type="match status" value="1"/>
</dbReference>
<dbReference type="CDD" id="cd18028">
    <property type="entry name" value="DEXHc_archSki2"/>
    <property type="match status" value="1"/>
</dbReference>
<keyword evidence="8 10" id="KW-0413">Isomerase</keyword>
<dbReference type="AlphaFoldDB" id="A0A7J2TH85"/>
<dbReference type="SMART" id="SM00487">
    <property type="entry name" value="DEXDc"/>
    <property type="match status" value="1"/>
</dbReference>
<evidence type="ECO:0000256" key="7">
    <source>
        <dbReference type="ARBA" id="ARBA00023204"/>
    </source>
</evidence>
<evidence type="ECO:0000256" key="9">
    <source>
        <dbReference type="ARBA" id="ARBA00034617"/>
    </source>
</evidence>
<dbReference type="Gene3D" id="1.10.150.20">
    <property type="entry name" value="5' to 3' exonuclease, C-terminal subdomain"/>
    <property type="match status" value="1"/>
</dbReference>
<dbReference type="InterPro" id="IPR001650">
    <property type="entry name" value="Helicase_C-like"/>
</dbReference>
<keyword evidence="3 10" id="KW-0378">Hydrolase</keyword>
<comment type="similarity">
    <text evidence="10">Belongs to the helicase family. Hel308 subfamily.</text>
</comment>
<organism evidence="13">
    <name type="scientific">Archaeoglobus fulgidus</name>
    <dbReference type="NCBI Taxonomy" id="2234"/>
    <lineage>
        <taxon>Archaea</taxon>
        <taxon>Methanobacteriati</taxon>
        <taxon>Methanobacteriota</taxon>
        <taxon>Archaeoglobi</taxon>
        <taxon>Archaeoglobales</taxon>
        <taxon>Archaeoglobaceae</taxon>
        <taxon>Archaeoglobus</taxon>
    </lineage>
</organism>
<dbReference type="GO" id="GO:0043138">
    <property type="term" value="F:3'-5' DNA helicase activity"/>
    <property type="evidence" value="ECO:0007669"/>
    <property type="project" value="UniProtKB-UniRule"/>
</dbReference>
<dbReference type="Gene3D" id="3.40.50.300">
    <property type="entry name" value="P-loop containing nucleotide triphosphate hydrolases"/>
    <property type="match status" value="2"/>
</dbReference>
<dbReference type="PROSITE" id="PS51192">
    <property type="entry name" value="HELICASE_ATP_BIND_1"/>
    <property type="match status" value="1"/>
</dbReference>
<accession>A0A7J2TH85</accession>
<evidence type="ECO:0000259" key="11">
    <source>
        <dbReference type="PROSITE" id="PS51192"/>
    </source>
</evidence>
<evidence type="ECO:0000256" key="10">
    <source>
        <dbReference type="HAMAP-Rule" id="MF_00442"/>
    </source>
</evidence>
<name>A0A7J2TH85_ARCFL</name>
<dbReference type="PROSITE" id="PS51194">
    <property type="entry name" value="HELICASE_CTER"/>
    <property type="match status" value="1"/>
</dbReference>
<dbReference type="GO" id="GO:0005524">
    <property type="term" value="F:ATP binding"/>
    <property type="evidence" value="ECO:0007669"/>
    <property type="project" value="UniProtKB-UniRule"/>
</dbReference>
<evidence type="ECO:0000256" key="1">
    <source>
        <dbReference type="ARBA" id="ARBA00022741"/>
    </source>
</evidence>
<dbReference type="SUPFAM" id="SSF46785">
    <property type="entry name" value="Winged helix' DNA-binding domain"/>
    <property type="match status" value="1"/>
</dbReference>
<dbReference type="SMART" id="SM00490">
    <property type="entry name" value="HELICc"/>
    <property type="match status" value="1"/>
</dbReference>
<keyword evidence="1 10" id="KW-0547">Nucleotide-binding</keyword>
<keyword evidence="2 10" id="KW-0227">DNA damage</keyword>
<dbReference type="PANTHER" id="PTHR47961">
    <property type="entry name" value="DNA POLYMERASE THETA, PUTATIVE (AFU_ORTHOLOGUE AFUA_1G05260)-RELATED"/>
    <property type="match status" value="1"/>
</dbReference>
<protein>
    <recommendedName>
        <fullName evidence="10">ATP-dependent DNA helicase Hel308</fullName>
        <ecNumber evidence="10">5.6.2.4</ecNumber>
    </recommendedName>
    <alternativeName>
        <fullName evidence="10">DNA 3'-5' helicase Hel308</fullName>
    </alternativeName>
</protein>
<dbReference type="InterPro" id="IPR050474">
    <property type="entry name" value="Hel308_SKI2-like"/>
</dbReference>
<comment type="subunit">
    <text evidence="10">Monomer.</text>
</comment>
<dbReference type="PANTHER" id="PTHR47961:SF10">
    <property type="entry name" value="ATP-DEPENDENT DNA HELICASE HEL308"/>
    <property type="match status" value="1"/>
</dbReference>
<sequence length="685" mass="78495">MKVEELADKISSYAVEILKESGINELFPPQAEAIPYISSRENLILAIPTAAGKTLVAEIAMISEILRNGKCLYITPFKALASEKFESFKKWERIGIKIGIATGDYEETEEHLADSDIIIATAEKADSLLRNKAFWLKNVTCLVVDEIHMLDSEDRGHTLEIFIAKMRKLKPDIWIIALSATAPNVDEIAEWLNAKFIQSDWRPVPLFYGIFCEKTLEIFKGSKVERRRVEFEEMVRECVERNKGVLIFESTRKNAESLALKLSEISGEFCSCEYLAEEILEENDGEMSKKLAECVKKGSAFHHAGLLSGQRKIVERAFRDGMLKIVVATPTLSAGVNLPARRVIIKSLYRYDGYSRKIKVSEFKQMAGRAGRPGMDEVGDAIVVVSKKDREIALEKYINGEPERIISKLGIETKLRFHCLSLICDGYSDFDGLKEFFRSTLFAKQNEFPDFEIEKVVRQLENWEMVKIEGKVLPTKLGILVSRLYIDPLTGFIFYDSAKKYDELSEIGALHLICRTPDMERLSIKKGDEWIEEIAFEHRNELTYFPSQYSIDYDWFLTEFKTALCLYEWINEKNENEICEKFSIAPGDLRRICETAEWLSHALTRISSEFGKDFPKLERRIRYGVKEELLELVSIKGIGRVRARKLFNAGIRTKEEVLRNISKVARIIGEKIAEKVLRDINTFKP</sequence>
<proteinExistence type="inferred from homology"/>
<evidence type="ECO:0000256" key="3">
    <source>
        <dbReference type="ARBA" id="ARBA00022801"/>
    </source>
</evidence>
<dbReference type="Gene3D" id="1.10.3380.30">
    <property type="match status" value="1"/>
</dbReference>
<comment type="catalytic activity">
    <reaction evidence="10">
        <text>ATP + H2O = ADP + phosphate + H(+)</text>
        <dbReference type="Rhea" id="RHEA:13065"/>
        <dbReference type="ChEBI" id="CHEBI:15377"/>
        <dbReference type="ChEBI" id="CHEBI:15378"/>
        <dbReference type="ChEBI" id="CHEBI:30616"/>
        <dbReference type="ChEBI" id="CHEBI:43474"/>
        <dbReference type="ChEBI" id="CHEBI:456216"/>
        <dbReference type="EC" id="5.6.2.4"/>
    </reaction>
</comment>
<gene>
    <name evidence="10" type="primary">hel308</name>
    <name evidence="13" type="ORF">ENP88_01915</name>
</gene>
<feature type="domain" description="Helicase ATP-binding" evidence="11">
    <location>
        <begin position="34"/>
        <end position="200"/>
    </location>
</feature>
<evidence type="ECO:0000256" key="4">
    <source>
        <dbReference type="ARBA" id="ARBA00022806"/>
    </source>
</evidence>
<evidence type="ECO:0000256" key="6">
    <source>
        <dbReference type="ARBA" id="ARBA00023125"/>
    </source>
</evidence>
<dbReference type="EMBL" id="DSLA01000034">
    <property type="protein sequence ID" value="HEH34915.1"/>
    <property type="molecule type" value="Genomic_DNA"/>
</dbReference>
<evidence type="ECO:0000259" key="12">
    <source>
        <dbReference type="PROSITE" id="PS51194"/>
    </source>
</evidence>
<dbReference type="InterPro" id="IPR027417">
    <property type="entry name" value="P-loop_NTPase"/>
</dbReference>
<comment type="caution">
    <text evidence="13">The sequence shown here is derived from an EMBL/GenBank/DDBJ whole genome shotgun (WGS) entry which is preliminary data.</text>
</comment>
<comment type="catalytic activity">
    <reaction evidence="9 10">
        <text>Couples ATP hydrolysis with the unwinding of duplex DNA by translocating in the 3'-5' direction.</text>
        <dbReference type="EC" id="5.6.2.4"/>
    </reaction>
</comment>
<dbReference type="EC" id="5.6.2.4" evidence="10"/>
<evidence type="ECO:0000256" key="2">
    <source>
        <dbReference type="ARBA" id="ARBA00022763"/>
    </source>
</evidence>
<evidence type="ECO:0000256" key="8">
    <source>
        <dbReference type="ARBA" id="ARBA00023235"/>
    </source>
</evidence>
<evidence type="ECO:0000256" key="5">
    <source>
        <dbReference type="ARBA" id="ARBA00022840"/>
    </source>
</evidence>
<dbReference type="CDD" id="cd18795">
    <property type="entry name" value="SF2_C_Ski2"/>
    <property type="match status" value="1"/>
</dbReference>
<keyword evidence="4 10" id="KW-0347">Helicase</keyword>
<feature type="domain" description="Helicase C-terminal" evidence="12">
    <location>
        <begin position="230"/>
        <end position="421"/>
    </location>
</feature>